<proteinExistence type="predicted"/>
<organism evidence="2 3">
    <name type="scientific">Chironomus riparius</name>
    <dbReference type="NCBI Taxonomy" id="315576"/>
    <lineage>
        <taxon>Eukaryota</taxon>
        <taxon>Metazoa</taxon>
        <taxon>Ecdysozoa</taxon>
        <taxon>Arthropoda</taxon>
        <taxon>Hexapoda</taxon>
        <taxon>Insecta</taxon>
        <taxon>Pterygota</taxon>
        <taxon>Neoptera</taxon>
        <taxon>Endopterygota</taxon>
        <taxon>Diptera</taxon>
        <taxon>Nematocera</taxon>
        <taxon>Chironomoidea</taxon>
        <taxon>Chironomidae</taxon>
        <taxon>Chironominae</taxon>
        <taxon>Chironomus</taxon>
    </lineage>
</organism>
<dbReference type="EMBL" id="OU895877">
    <property type="protein sequence ID" value="CAG9798689.1"/>
    <property type="molecule type" value="Genomic_DNA"/>
</dbReference>
<protein>
    <submittedName>
        <fullName evidence="2">Uncharacterized protein</fullName>
    </submittedName>
</protein>
<gene>
    <name evidence="2" type="ORF">CHIRRI_LOCUS1671</name>
</gene>
<name>A0A9N9RIJ3_9DIPT</name>
<dbReference type="OrthoDB" id="6620644at2759"/>
<evidence type="ECO:0000256" key="1">
    <source>
        <dbReference type="SAM" id="SignalP"/>
    </source>
</evidence>
<dbReference type="AlphaFoldDB" id="A0A9N9RIJ3"/>
<keyword evidence="3" id="KW-1185">Reference proteome</keyword>
<keyword evidence="1" id="KW-0732">Signal</keyword>
<reference evidence="2" key="2">
    <citation type="submission" date="2022-10" db="EMBL/GenBank/DDBJ databases">
        <authorList>
            <consortium name="ENA_rothamsted_submissions"/>
            <consortium name="culmorum"/>
            <person name="King R."/>
        </authorList>
    </citation>
    <scope>NUCLEOTIDE SEQUENCE</scope>
</reference>
<sequence length="106" mass="11748">MAKYIVLFVTMIILAHLSESKPAYQVLKPRAGFIPVFIRYGNQPLSEIDPLLAEAFGEHENEITARNIKSDTAINAPLPTIGKSIEEKYSEGIIKDSPNSLGFTTR</sequence>
<accession>A0A9N9RIJ3</accession>
<dbReference type="Proteomes" id="UP001153620">
    <property type="component" value="Chromosome 1"/>
</dbReference>
<reference evidence="2" key="1">
    <citation type="submission" date="2022-01" db="EMBL/GenBank/DDBJ databases">
        <authorList>
            <person name="King R."/>
        </authorList>
    </citation>
    <scope>NUCLEOTIDE SEQUENCE</scope>
</reference>
<feature type="chain" id="PRO_5040452840" evidence="1">
    <location>
        <begin position="21"/>
        <end position="106"/>
    </location>
</feature>
<evidence type="ECO:0000313" key="2">
    <source>
        <dbReference type="EMBL" id="CAG9798689.1"/>
    </source>
</evidence>
<feature type="signal peptide" evidence="1">
    <location>
        <begin position="1"/>
        <end position="20"/>
    </location>
</feature>
<evidence type="ECO:0000313" key="3">
    <source>
        <dbReference type="Proteomes" id="UP001153620"/>
    </source>
</evidence>